<dbReference type="GO" id="GO:0005634">
    <property type="term" value="C:nucleus"/>
    <property type="evidence" value="ECO:0007669"/>
    <property type="project" value="UniProtKB-SubCell"/>
</dbReference>
<keyword evidence="5" id="KW-0963">Cytoplasm</keyword>
<dbReference type="GO" id="GO:0005737">
    <property type="term" value="C:cytoplasm"/>
    <property type="evidence" value="ECO:0007669"/>
    <property type="project" value="UniProtKB-SubCell"/>
</dbReference>
<evidence type="ECO:0000256" key="2">
    <source>
        <dbReference type="ARBA" id="ARBA00004123"/>
    </source>
</evidence>
<sequence>MARLFLKATPQIEADRNLLRFSSYEEYLDSLSTTQDACYLQSVEASRVIANLGYRSSGETLSREQFERRLAAVLSYLYPPYKAYELSSEGFIKSDSDPILRDLSSRERANRIGVLSTIIFLRVFSKAGIEVSGFIDYTERLTKEDFKPIFKGEKKLMPKRFDLGFFHWKSGDVVSNDSLNYKVMQHPQKGLIFQNRFDRKIINPDPACEPGANTSRKRVYTSLYQLCILFDHVVRQRI</sequence>
<dbReference type="InterPro" id="IPR027887">
    <property type="entry name" value="DUF4464"/>
</dbReference>
<evidence type="ECO:0000256" key="5">
    <source>
        <dbReference type="ARBA" id="ARBA00022490"/>
    </source>
</evidence>
<accession>A0A6J2YSX0</accession>
<dbReference type="RefSeq" id="XP_030765885.1">
    <property type="nucleotide sequence ID" value="XM_030910025.1"/>
</dbReference>
<dbReference type="AlphaFoldDB" id="A0A6J2YSX0"/>
<gene>
    <name evidence="8" type="primary">LOC115889924</name>
</gene>
<proteinExistence type="predicted"/>
<dbReference type="OrthoDB" id="2136125at2759"/>
<comment type="function">
    <text evidence="1">May be involved in spermatogenesis.</text>
</comment>
<evidence type="ECO:0000313" key="8">
    <source>
        <dbReference type="RefSeq" id="XP_030765885.1"/>
    </source>
</evidence>
<name>A0A6J2YSX0_SITOR</name>
<dbReference type="PANTHER" id="PTHR33588">
    <property type="entry name" value="CILIA- AND FLAGELLA-ASSOCIATED PROTEIN 299"/>
    <property type="match status" value="1"/>
</dbReference>
<protein>
    <recommendedName>
        <fullName evidence="4">Cilia- and flagella-associated protein 299</fullName>
    </recommendedName>
</protein>
<dbReference type="KEGG" id="soy:115889924"/>
<evidence type="ECO:0000313" key="7">
    <source>
        <dbReference type="Proteomes" id="UP000504635"/>
    </source>
</evidence>
<dbReference type="Proteomes" id="UP000504635">
    <property type="component" value="Unplaced"/>
</dbReference>
<dbReference type="GeneID" id="115889924"/>
<dbReference type="Pfam" id="PF14713">
    <property type="entry name" value="DUF4464"/>
    <property type="match status" value="1"/>
</dbReference>
<organism evidence="7 8">
    <name type="scientific">Sitophilus oryzae</name>
    <name type="common">Rice weevil</name>
    <name type="synonym">Curculio oryzae</name>
    <dbReference type="NCBI Taxonomy" id="7048"/>
    <lineage>
        <taxon>Eukaryota</taxon>
        <taxon>Metazoa</taxon>
        <taxon>Ecdysozoa</taxon>
        <taxon>Arthropoda</taxon>
        <taxon>Hexapoda</taxon>
        <taxon>Insecta</taxon>
        <taxon>Pterygota</taxon>
        <taxon>Neoptera</taxon>
        <taxon>Endopterygota</taxon>
        <taxon>Coleoptera</taxon>
        <taxon>Polyphaga</taxon>
        <taxon>Cucujiformia</taxon>
        <taxon>Curculionidae</taxon>
        <taxon>Dryophthorinae</taxon>
        <taxon>Sitophilus</taxon>
    </lineage>
</organism>
<evidence type="ECO:0000256" key="1">
    <source>
        <dbReference type="ARBA" id="ARBA00003056"/>
    </source>
</evidence>
<evidence type="ECO:0000256" key="6">
    <source>
        <dbReference type="ARBA" id="ARBA00023242"/>
    </source>
</evidence>
<comment type="subcellular location">
    <subcellularLocation>
        <location evidence="3">Cytoplasm</location>
    </subcellularLocation>
    <subcellularLocation>
        <location evidence="2">Nucleus</location>
    </subcellularLocation>
</comment>
<dbReference type="PANTHER" id="PTHR33588:SF1">
    <property type="entry name" value="CILIA- AND FLAGELLA-ASSOCIATED PROTEIN 299"/>
    <property type="match status" value="1"/>
</dbReference>
<keyword evidence="7" id="KW-1185">Reference proteome</keyword>
<evidence type="ECO:0000256" key="3">
    <source>
        <dbReference type="ARBA" id="ARBA00004496"/>
    </source>
</evidence>
<dbReference type="InParanoid" id="A0A6J2YSX0"/>
<evidence type="ECO:0000256" key="4">
    <source>
        <dbReference type="ARBA" id="ARBA00021436"/>
    </source>
</evidence>
<keyword evidence="6" id="KW-0539">Nucleus</keyword>
<reference evidence="8" key="1">
    <citation type="submission" date="2025-08" db="UniProtKB">
        <authorList>
            <consortium name="RefSeq"/>
        </authorList>
    </citation>
    <scope>IDENTIFICATION</scope>
    <source>
        <tissue evidence="8">Gonads</tissue>
    </source>
</reference>